<gene>
    <name evidence="1" type="ORF">Dsi01nite_022750</name>
</gene>
<keyword evidence="2" id="KW-1185">Reference proteome</keyword>
<evidence type="ECO:0000313" key="1">
    <source>
        <dbReference type="EMBL" id="GIG44234.1"/>
    </source>
</evidence>
<dbReference type="EMBL" id="BONQ01000033">
    <property type="protein sequence ID" value="GIG44234.1"/>
    <property type="molecule type" value="Genomic_DNA"/>
</dbReference>
<proteinExistence type="predicted"/>
<comment type="caution">
    <text evidence="1">The sequence shown here is derived from an EMBL/GenBank/DDBJ whole genome shotgun (WGS) entry which is preliminary data.</text>
</comment>
<name>A0A919PHW4_9ACTN</name>
<reference evidence="1" key="1">
    <citation type="submission" date="2021-01" db="EMBL/GenBank/DDBJ databases">
        <title>Whole genome shotgun sequence of Dactylosporangium siamense NBRC 106093.</title>
        <authorList>
            <person name="Komaki H."/>
            <person name="Tamura T."/>
        </authorList>
    </citation>
    <scope>NUCLEOTIDE SEQUENCE</scope>
    <source>
        <strain evidence="1">NBRC 106093</strain>
    </source>
</reference>
<sequence>MRDISDQWVTIFRDKFSESSDIVHILREARAEDPRMGIWYVRASLAAREVFGLSVRQSHFIAAWLVGEMTDEQLRDEVRVDS</sequence>
<evidence type="ECO:0000313" key="2">
    <source>
        <dbReference type="Proteomes" id="UP000660611"/>
    </source>
</evidence>
<dbReference type="AlphaFoldDB" id="A0A919PHW4"/>
<accession>A0A919PHW4</accession>
<dbReference type="RefSeq" id="WP_203846072.1">
    <property type="nucleotide sequence ID" value="NZ_BAAAVW010000001.1"/>
</dbReference>
<dbReference type="Proteomes" id="UP000660611">
    <property type="component" value="Unassembled WGS sequence"/>
</dbReference>
<organism evidence="1 2">
    <name type="scientific">Dactylosporangium siamense</name>
    <dbReference type="NCBI Taxonomy" id="685454"/>
    <lineage>
        <taxon>Bacteria</taxon>
        <taxon>Bacillati</taxon>
        <taxon>Actinomycetota</taxon>
        <taxon>Actinomycetes</taxon>
        <taxon>Micromonosporales</taxon>
        <taxon>Micromonosporaceae</taxon>
        <taxon>Dactylosporangium</taxon>
    </lineage>
</organism>
<protein>
    <submittedName>
        <fullName evidence="1">Uncharacterized protein</fullName>
    </submittedName>
</protein>